<dbReference type="Pfam" id="PF10459">
    <property type="entry name" value="Peptidase_S46"/>
    <property type="match status" value="1"/>
</dbReference>
<evidence type="ECO:0000256" key="7">
    <source>
        <dbReference type="RuleBase" id="RU366067"/>
    </source>
</evidence>
<dbReference type="InterPro" id="IPR009003">
    <property type="entry name" value="Peptidase_S1_PA"/>
</dbReference>
<dbReference type="EC" id="3.4.14.-" evidence="7"/>
<dbReference type="OrthoDB" id="9805367at2"/>
<dbReference type="PANTHER" id="PTHR38469">
    <property type="entry name" value="PERIPLASMIC PEPTIDASE SUBFAMILY S1B"/>
    <property type="match status" value="1"/>
</dbReference>
<dbReference type="GO" id="GO:0070009">
    <property type="term" value="F:serine-type aminopeptidase activity"/>
    <property type="evidence" value="ECO:0007669"/>
    <property type="project" value="UniProtKB-UniRule"/>
</dbReference>
<evidence type="ECO:0000256" key="6">
    <source>
        <dbReference type="ARBA" id="ARBA00022825"/>
    </source>
</evidence>
<gene>
    <name evidence="8" type="ORF">SAMN05216323_10452</name>
</gene>
<dbReference type="EMBL" id="FMYP01000045">
    <property type="protein sequence ID" value="SDC69888.1"/>
    <property type="molecule type" value="Genomic_DNA"/>
</dbReference>
<evidence type="ECO:0000256" key="3">
    <source>
        <dbReference type="ARBA" id="ARBA00022670"/>
    </source>
</evidence>
<evidence type="ECO:0000256" key="2">
    <source>
        <dbReference type="ARBA" id="ARBA00022438"/>
    </source>
</evidence>
<dbReference type="PANTHER" id="PTHR38469:SF1">
    <property type="entry name" value="PERIPLASMIC PEPTIDASE SUBFAMILY S1B"/>
    <property type="match status" value="1"/>
</dbReference>
<name>A0A1G6NQA5_9BACT</name>
<dbReference type="SUPFAM" id="SSF50494">
    <property type="entry name" value="Trypsin-like serine proteases"/>
    <property type="match status" value="1"/>
</dbReference>
<dbReference type="InterPro" id="IPR043504">
    <property type="entry name" value="Peptidase_S1_PA_chymotrypsin"/>
</dbReference>
<keyword evidence="5 7" id="KW-0378">Hydrolase</keyword>
<keyword evidence="6 7" id="KW-0720">Serine protease</keyword>
<dbReference type="GO" id="GO:0006508">
    <property type="term" value="P:proteolysis"/>
    <property type="evidence" value="ECO:0007669"/>
    <property type="project" value="UniProtKB-KW"/>
</dbReference>
<keyword evidence="9" id="KW-1185">Reference proteome</keyword>
<organism evidence="8 9">
    <name type="scientific">Williamwhitmania taraxaci</name>
    <dbReference type="NCBI Taxonomy" id="1640674"/>
    <lineage>
        <taxon>Bacteria</taxon>
        <taxon>Pseudomonadati</taxon>
        <taxon>Bacteroidota</taxon>
        <taxon>Bacteroidia</taxon>
        <taxon>Bacteroidales</taxon>
        <taxon>Williamwhitmaniaceae</taxon>
        <taxon>Williamwhitmania</taxon>
    </lineage>
</organism>
<reference evidence="8 9" key="1">
    <citation type="submission" date="2016-09" db="EMBL/GenBank/DDBJ databases">
        <authorList>
            <person name="Capua I."/>
            <person name="De Benedictis P."/>
            <person name="Joannis T."/>
            <person name="Lombin L.H."/>
            <person name="Cattoli G."/>
        </authorList>
    </citation>
    <scope>NUCLEOTIDE SEQUENCE [LARGE SCALE GENOMIC DNA]</scope>
    <source>
        <strain evidence="8 9">A7P-90m</strain>
    </source>
</reference>
<dbReference type="GO" id="GO:0043171">
    <property type="term" value="P:peptide catabolic process"/>
    <property type="evidence" value="ECO:0007669"/>
    <property type="project" value="UniProtKB-UniRule"/>
</dbReference>
<comment type="function">
    <text evidence="7">Catalyzes the removal of dipeptides from the N-terminus of oligopeptides.</text>
</comment>
<dbReference type="Proteomes" id="UP000199452">
    <property type="component" value="Unassembled WGS sequence"/>
</dbReference>
<dbReference type="InterPro" id="IPR019500">
    <property type="entry name" value="Pep_S46"/>
</dbReference>
<keyword evidence="2 7" id="KW-0031">Aminopeptidase</keyword>
<accession>A0A1G6NQA5</accession>
<evidence type="ECO:0000256" key="5">
    <source>
        <dbReference type="ARBA" id="ARBA00022801"/>
    </source>
</evidence>
<dbReference type="GO" id="GO:0008239">
    <property type="term" value="F:dipeptidyl-peptidase activity"/>
    <property type="evidence" value="ECO:0007669"/>
    <property type="project" value="UniProtKB-UniRule"/>
</dbReference>
<protein>
    <recommendedName>
        <fullName evidence="7">Dipeptidyl-peptidase</fullName>
        <ecNumber evidence="7">3.4.14.-</ecNumber>
    </recommendedName>
</protein>
<evidence type="ECO:0000256" key="4">
    <source>
        <dbReference type="ARBA" id="ARBA00022729"/>
    </source>
</evidence>
<dbReference type="AlphaFoldDB" id="A0A1G6NQA5"/>
<sequence length="527" mass="59732">MRLVGAPPSSIGKFGGDTDNWVWPRHTGDFSLFRIYAGKDNKPAPYSQSNVPYKPKRSLSISTKGIKEGDFTMVFGFPGRTQQFLTSFAVKQIVDQENPNKIELRAKRLEIMGADMAADPRVRIMYSAKYASVANAWKKWIGEAKGLKEVRGVEDKEFQEVNFSRWANGDAERAKLYGSLIPQFQKLYEEYTPLVKSRDYFREAIGAVELLRVANSYGTWATRFQKKGSFTSADSIKLREFGEFVQSFYKDYNLLTDRKIFSAMVGSYLENAPAQYVPANLLAEYQKSPSFVDSLTESIFSNTLFVDSTKSKLLWANMDTTAAKMILDDPAVSLYNEIFVVYDKGVTANLGRIEKELDLAYRKYVKAQMEMEKDKIFYPDANSTLRVAFGKVSGFTPRDGVEYKYYTTLDGVIEKDNPDIYDYNVTEKLKSLYRARDFGNYAKNGQLHVAFIGTNHTTGGNSGSPVLNAKGELVGINFDRAWEGTMSDIQFDSDRCRNIALDVRYALFLIDKYAGATWLLNEMKIVK</sequence>
<dbReference type="Gene3D" id="2.40.10.10">
    <property type="entry name" value="Trypsin-like serine proteases"/>
    <property type="match status" value="1"/>
</dbReference>
<evidence type="ECO:0000313" key="8">
    <source>
        <dbReference type="EMBL" id="SDC69888.1"/>
    </source>
</evidence>
<comment type="similarity">
    <text evidence="1 7">Belongs to the peptidase S46 family.</text>
</comment>
<keyword evidence="3 7" id="KW-0645">Protease</keyword>
<dbReference type="STRING" id="1640674.SAMN05216323_10452"/>
<evidence type="ECO:0000256" key="1">
    <source>
        <dbReference type="ARBA" id="ARBA00010491"/>
    </source>
</evidence>
<evidence type="ECO:0000313" key="9">
    <source>
        <dbReference type="Proteomes" id="UP000199452"/>
    </source>
</evidence>
<proteinExistence type="inferred from homology"/>
<keyword evidence="4" id="KW-0732">Signal</keyword>